<dbReference type="GO" id="GO:0046872">
    <property type="term" value="F:metal ion binding"/>
    <property type="evidence" value="ECO:0007669"/>
    <property type="project" value="UniProtKB-KW"/>
</dbReference>
<feature type="domain" description="Fumarylacetoacetase-like C-terminal" evidence="3">
    <location>
        <begin position="69"/>
        <end position="279"/>
    </location>
</feature>
<dbReference type="FunFam" id="3.90.850.10:FF:000002">
    <property type="entry name" value="2-hydroxyhepta-2,4-diene-1,7-dioate isomerase"/>
    <property type="match status" value="1"/>
</dbReference>
<dbReference type="PANTHER" id="PTHR11820:SF86">
    <property type="entry name" value="FUMARYLACETOACETATE HYDROLASE FAMILY PROTEIN (AFU_ORTHOLOGUE AFUA_7G07000)"/>
    <property type="match status" value="1"/>
</dbReference>
<dbReference type="InterPro" id="IPR011234">
    <property type="entry name" value="Fumarylacetoacetase-like_C"/>
</dbReference>
<dbReference type="InterPro" id="IPR036663">
    <property type="entry name" value="Fumarylacetoacetase_C_sf"/>
</dbReference>
<dbReference type="STRING" id="1016849.A0A0D1Y9N7"/>
<comment type="similarity">
    <text evidence="1">Belongs to the FAH family.</text>
</comment>
<dbReference type="SUPFAM" id="SSF56529">
    <property type="entry name" value="FAH"/>
    <property type="match status" value="1"/>
</dbReference>
<dbReference type="GO" id="GO:0006107">
    <property type="term" value="P:oxaloacetate metabolic process"/>
    <property type="evidence" value="ECO:0007669"/>
    <property type="project" value="UniProtKB-ARBA"/>
</dbReference>
<organism evidence="4 5">
    <name type="scientific">Exophiala sideris</name>
    <dbReference type="NCBI Taxonomy" id="1016849"/>
    <lineage>
        <taxon>Eukaryota</taxon>
        <taxon>Fungi</taxon>
        <taxon>Dikarya</taxon>
        <taxon>Ascomycota</taxon>
        <taxon>Pezizomycotina</taxon>
        <taxon>Eurotiomycetes</taxon>
        <taxon>Chaetothyriomycetidae</taxon>
        <taxon>Chaetothyriales</taxon>
        <taxon>Herpotrichiellaceae</taxon>
        <taxon>Exophiala</taxon>
    </lineage>
</organism>
<evidence type="ECO:0000259" key="3">
    <source>
        <dbReference type="Pfam" id="PF01557"/>
    </source>
</evidence>
<dbReference type="Pfam" id="PF01557">
    <property type="entry name" value="FAA_hydrolase"/>
    <property type="match status" value="1"/>
</dbReference>
<accession>A0A0D1Y9N7</accession>
<evidence type="ECO:0000256" key="2">
    <source>
        <dbReference type="ARBA" id="ARBA00022723"/>
    </source>
</evidence>
<reference evidence="4 5" key="1">
    <citation type="submission" date="2015-01" db="EMBL/GenBank/DDBJ databases">
        <title>The Genome Sequence of Exophiala sideris CBS121828.</title>
        <authorList>
            <consortium name="The Broad Institute Genomics Platform"/>
            <person name="Cuomo C."/>
            <person name="de Hoog S."/>
            <person name="Gorbushina A."/>
            <person name="Stielow B."/>
            <person name="Teixiera M."/>
            <person name="Abouelleil A."/>
            <person name="Chapman S.B."/>
            <person name="Priest M."/>
            <person name="Young S.K."/>
            <person name="Wortman J."/>
            <person name="Nusbaum C."/>
            <person name="Birren B."/>
        </authorList>
    </citation>
    <scope>NUCLEOTIDE SEQUENCE [LARGE SCALE GENOMIC DNA]</scope>
    <source>
        <strain evidence="4 5">CBS 121828</strain>
    </source>
</reference>
<keyword evidence="2" id="KW-0479">Metal-binding</keyword>
<dbReference type="Proteomes" id="UP000053599">
    <property type="component" value="Unassembled WGS sequence"/>
</dbReference>
<evidence type="ECO:0000313" key="5">
    <source>
        <dbReference type="Proteomes" id="UP000053599"/>
    </source>
</evidence>
<evidence type="ECO:0000256" key="1">
    <source>
        <dbReference type="ARBA" id="ARBA00010211"/>
    </source>
</evidence>
<name>A0A0D1Y9N7_9EURO</name>
<dbReference type="OrthoDB" id="411064at2759"/>
<evidence type="ECO:0000313" key="4">
    <source>
        <dbReference type="EMBL" id="KIV77474.1"/>
    </source>
</evidence>
<dbReference type="EMBL" id="KN846954">
    <property type="protein sequence ID" value="KIV77474.1"/>
    <property type="molecule type" value="Genomic_DNA"/>
</dbReference>
<dbReference type="GO" id="GO:0018773">
    <property type="term" value="F:acetylpyruvate hydrolase activity"/>
    <property type="evidence" value="ECO:0007669"/>
    <property type="project" value="TreeGrafter"/>
</dbReference>
<sequence length="281" mass="30252">MPSFSRLIRFESPDGRTYFADLGADTVELPTTGSKVTAYPSIDDFSTGNGESVAVGKLLAPLPCDGVPIYCAGLNYRSHAEEAKLPVPICPPLWTKPATALAHPEEEISMNKYCASSFPDYEGEVVFVTSRSCRDVSIAEAESYILGYTAGNDLSCRLFQMPEQSGGQFFYAKAFDKFAPIGPTLISPELFAGGKGLELITRVNGKVLQKSEFNKDLIFSPSRILSHMSQGTTIPAGTAVMTGTPAGVGAFQSPRQFLKNGDVVEVEVTKVGVLKNKIVFQ</sequence>
<gene>
    <name evidence="4" type="ORF">PV11_09264</name>
</gene>
<dbReference type="AlphaFoldDB" id="A0A0D1Y9N7"/>
<dbReference type="PANTHER" id="PTHR11820">
    <property type="entry name" value="ACYLPYRUVASE"/>
    <property type="match status" value="1"/>
</dbReference>
<dbReference type="HOGENOM" id="CLU_028458_2_1_1"/>
<proteinExistence type="inferred from homology"/>
<dbReference type="GO" id="GO:0050163">
    <property type="term" value="F:oxaloacetate tautomerase activity"/>
    <property type="evidence" value="ECO:0007669"/>
    <property type="project" value="UniProtKB-ARBA"/>
</dbReference>
<protein>
    <recommendedName>
        <fullName evidence="3">Fumarylacetoacetase-like C-terminal domain-containing protein</fullName>
    </recommendedName>
</protein>
<dbReference type="Gene3D" id="3.90.850.10">
    <property type="entry name" value="Fumarylacetoacetase-like, C-terminal domain"/>
    <property type="match status" value="1"/>
</dbReference>